<dbReference type="InterPro" id="IPR029787">
    <property type="entry name" value="Nucleotide_cyclase"/>
</dbReference>
<dbReference type="Pfam" id="PF00990">
    <property type="entry name" value="GGDEF"/>
    <property type="match status" value="1"/>
</dbReference>
<keyword evidence="4" id="KW-0175">Coiled coil</keyword>
<feature type="coiled-coil region" evidence="4">
    <location>
        <begin position="156"/>
        <end position="183"/>
    </location>
</feature>
<gene>
    <name evidence="6" type="ordered locus">Shew_2040</name>
</gene>
<feature type="domain" description="GGDEF" evidence="5">
    <location>
        <begin position="214"/>
        <end position="347"/>
    </location>
</feature>
<dbReference type="AlphaFoldDB" id="A3QEK8"/>
<dbReference type="GO" id="GO:1902201">
    <property type="term" value="P:negative regulation of bacterial-type flagellum-dependent cell motility"/>
    <property type="evidence" value="ECO:0007669"/>
    <property type="project" value="TreeGrafter"/>
</dbReference>
<dbReference type="EC" id="2.7.7.65" evidence="2"/>
<dbReference type="GO" id="GO:0005886">
    <property type="term" value="C:plasma membrane"/>
    <property type="evidence" value="ECO:0007669"/>
    <property type="project" value="TreeGrafter"/>
</dbReference>
<dbReference type="InterPro" id="IPR000160">
    <property type="entry name" value="GGDEF_dom"/>
</dbReference>
<dbReference type="STRING" id="323850.Shew_2040"/>
<evidence type="ECO:0000256" key="1">
    <source>
        <dbReference type="ARBA" id="ARBA00001946"/>
    </source>
</evidence>
<dbReference type="SMART" id="SM00267">
    <property type="entry name" value="GGDEF"/>
    <property type="match status" value="1"/>
</dbReference>
<dbReference type="CDD" id="cd01949">
    <property type="entry name" value="GGDEF"/>
    <property type="match status" value="1"/>
</dbReference>
<dbReference type="FunFam" id="3.30.70.270:FF:000001">
    <property type="entry name" value="Diguanylate cyclase domain protein"/>
    <property type="match status" value="1"/>
</dbReference>
<dbReference type="PANTHER" id="PTHR45138">
    <property type="entry name" value="REGULATORY COMPONENTS OF SENSORY TRANSDUCTION SYSTEM"/>
    <property type="match status" value="1"/>
</dbReference>
<dbReference type="GO" id="GO:0043709">
    <property type="term" value="P:cell adhesion involved in single-species biofilm formation"/>
    <property type="evidence" value="ECO:0007669"/>
    <property type="project" value="TreeGrafter"/>
</dbReference>
<proteinExistence type="predicted"/>
<evidence type="ECO:0000256" key="2">
    <source>
        <dbReference type="ARBA" id="ARBA00012528"/>
    </source>
</evidence>
<dbReference type="InterPro" id="IPR043128">
    <property type="entry name" value="Rev_trsase/Diguanyl_cyclase"/>
</dbReference>
<dbReference type="Gene3D" id="3.30.70.270">
    <property type="match status" value="1"/>
</dbReference>
<keyword evidence="7" id="KW-1185">Reference proteome</keyword>
<evidence type="ECO:0000259" key="5">
    <source>
        <dbReference type="PROSITE" id="PS50887"/>
    </source>
</evidence>
<dbReference type="GO" id="GO:0052621">
    <property type="term" value="F:diguanylate cyclase activity"/>
    <property type="evidence" value="ECO:0007669"/>
    <property type="project" value="UniProtKB-EC"/>
</dbReference>
<evidence type="ECO:0000313" key="6">
    <source>
        <dbReference type="EMBL" id="ABO23906.1"/>
    </source>
</evidence>
<comment type="catalytic activity">
    <reaction evidence="3">
        <text>2 GTP = 3',3'-c-di-GMP + 2 diphosphate</text>
        <dbReference type="Rhea" id="RHEA:24898"/>
        <dbReference type="ChEBI" id="CHEBI:33019"/>
        <dbReference type="ChEBI" id="CHEBI:37565"/>
        <dbReference type="ChEBI" id="CHEBI:58805"/>
        <dbReference type="EC" id="2.7.7.65"/>
    </reaction>
</comment>
<evidence type="ECO:0000313" key="7">
    <source>
        <dbReference type="Proteomes" id="UP000001558"/>
    </source>
</evidence>
<dbReference type="InterPro" id="IPR050469">
    <property type="entry name" value="Diguanylate_Cyclase"/>
</dbReference>
<name>A3QEK8_SHELP</name>
<evidence type="ECO:0000256" key="3">
    <source>
        <dbReference type="ARBA" id="ARBA00034247"/>
    </source>
</evidence>
<dbReference type="KEGG" id="slo:Shew_2040"/>
<protein>
    <recommendedName>
        <fullName evidence="2">diguanylate cyclase</fullName>
        <ecNumber evidence="2">2.7.7.65</ecNumber>
    </recommendedName>
</protein>
<dbReference type="NCBIfam" id="TIGR00254">
    <property type="entry name" value="GGDEF"/>
    <property type="match status" value="1"/>
</dbReference>
<accession>A3QEK8</accession>
<organism evidence="6 7">
    <name type="scientific">Shewanella loihica (strain ATCC BAA-1088 / PV-4)</name>
    <dbReference type="NCBI Taxonomy" id="323850"/>
    <lineage>
        <taxon>Bacteria</taxon>
        <taxon>Pseudomonadati</taxon>
        <taxon>Pseudomonadota</taxon>
        <taxon>Gammaproteobacteria</taxon>
        <taxon>Alteromonadales</taxon>
        <taxon>Shewanellaceae</taxon>
        <taxon>Shewanella</taxon>
    </lineage>
</organism>
<reference evidence="6 7" key="1">
    <citation type="submission" date="2007-03" db="EMBL/GenBank/DDBJ databases">
        <title>Complete sequence of Shewanella loihica PV-4.</title>
        <authorList>
            <consortium name="US DOE Joint Genome Institute"/>
            <person name="Copeland A."/>
            <person name="Lucas S."/>
            <person name="Lapidus A."/>
            <person name="Barry K."/>
            <person name="Detter J.C."/>
            <person name="Glavina del Rio T."/>
            <person name="Hammon N."/>
            <person name="Israni S."/>
            <person name="Dalin E."/>
            <person name="Tice H."/>
            <person name="Pitluck S."/>
            <person name="Chain P."/>
            <person name="Malfatti S."/>
            <person name="Shin M."/>
            <person name="Vergez L."/>
            <person name="Schmutz J."/>
            <person name="Larimer F."/>
            <person name="Land M."/>
            <person name="Hauser L."/>
            <person name="Kyrpides N."/>
            <person name="Mikhailova N."/>
            <person name="Romine M.F."/>
            <person name="Serres G."/>
            <person name="Fredrickson J."/>
            <person name="Tiedje J."/>
            <person name="Richardson P."/>
        </authorList>
    </citation>
    <scope>NUCLEOTIDE SEQUENCE [LARGE SCALE GENOMIC DNA]</scope>
    <source>
        <strain evidence="7">ATCC BAA-1088 / PV-4</strain>
    </source>
</reference>
<evidence type="ECO:0000256" key="4">
    <source>
        <dbReference type="SAM" id="Coils"/>
    </source>
</evidence>
<sequence>MAKISMNLAKQLTETELSAKILRHAVPRMSELNIPVTPDNYAVWYEYFRGVNLDLKRAIDTLVASRAQFTAEVNAGLYNSFIREQSPEVIENVQIETQILINNFMTRLSEVTAGTAQFNLSLTTFQQNISQDPDPKTLERLVDTLAEEVSQVVISNRQMEANLKTMNQEVAALKAEMEDLNIAVMTDQLTSLRNRRAFDEEVLGHIQRFRREQRLSSLLLVDIDNFKQFNDTHGHLVGDKVLAYIALALKQGVKGDDFVARYGGEEFVILLPDTEHSGAMVVAEQLRARIAERHLSIGKDKKLSLGAITVSIGVATLRLDDDRESYLVRADEALYRAKSAGRNCVKG</sequence>
<dbReference type="SUPFAM" id="SSF55073">
    <property type="entry name" value="Nucleotide cyclase"/>
    <property type="match status" value="1"/>
</dbReference>
<dbReference type="HOGENOM" id="CLU_000445_11_5_6"/>
<dbReference type="eggNOG" id="COG3706">
    <property type="taxonomic scope" value="Bacteria"/>
</dbReference>
<comment type="cofactor">
    <cofactor evidence="1">
        <name>Mg(2+)</name>
        <dbReference type="ChEBI" id="CHEBI:18420"/>
    </cofactor>
</comment>
<dbReference type="Proteomes" id="UP000001558">
    <property type="component" value="Chromosome"/>
</dbReference>
<dbReference type="EMBL" id="CP000606">
    <property type="protein sequence ID" value="ABO23906.1"/>
    <property type="molecule type" value="Genomic_DNA"/>
</dbReference>
<dbReference type="PANTHER" id="PTHR45138:SF9">
    <property type="entry name" value="DIGUANYLATE CYCLASE DGCM-RELATED"/>
    <property type="match status" value="1"/>
</dbReference>
<dbReference type="PROSITE" id="PS50887">
    <property type="entry name" value="GGDEF"/>
    <property type="match status" value="1"/>
</dbReference>